<evidence type="ECO:0008006" key="7">
    <source>
        <dbReference type="Google" id="ProtNLM"/>
    </source>
</evidence>
<dbReference type="Proteomes" id="UP001055102">
    <property type="component" value="Unassembled WGS sequence"/>
</dbReference>
<reference evidence="5" key="2">
    <citation type="submission" date="2021-08" db="EMBL/GenBank/DDBJ databases">
        <authorList>
            <person name="Tani A."/>
            <person name="Ola A."/>
            <person name="Ogura Y."/>
            <person name="Katsura K."/>
            <person name="Hayashi T."/>
        </authorList>
    </citation>
    <scope>NUCLEOTIDE SEQUENCE</scope>
    <source>
        <strain evidence="5">LMG 23639</strain>
    </source>
</reference>
<protein>
    <recommendedName>
        <fullName evidence="7">Glycosyl transferase family 1</fullName>
    </recommendedName>
</protein>
<organism evidence="5 6">
    <name type="scientific">Methylobacterium jeotgali</name>
    <dbReference type="NCBI Taxonomy" id="381630"/>
    <lineage>
        <taxon>Bacteria</taxon>
        <taxon>Pseudomonadati</taxon>
        <taxon>Pseudomonadota</taxon>
        <taxon>Alphaproteobacteria</taxon>
        <taxon>Hyphomicrobiales</taxon>
        <taxon>Methylobacteriaceae</taxon>
        <taxon>Methylobacterium</taxon>
    </lineage>
</organism>
<dbReference type="RefSeq" id="WP_238275154.1">
    <property type="nucleotide sequence ID" value="NZ_BPQR01000029.1"/>
</dbReference>
<name>A0ABQ4SVF4_9HYPH</name>
<dbReference type="Pfam" id="PF13524">
    <property type="entry name" value="Glyco_trans_1_2"/>
    <property type="match status" value="2"/>
</dbReference>
<dbReference type="EMBL" id="BPQR01000029">
    <property type="protein sequence ID" value="GJE06448.1"/>
    <property type="molecule type" value="Genomic_DNA"/>
</dbReference>
<dbReference type="Gene3D" id="3.40.50.2000">
    <property type="entry name" value="Glycogen Phosphorylase B"/>
    <property type="match status" value="3"/>
</dbReference>
<comment type="caution">
    <text evidence="5">The sequence shown here is derived from an EMBL/GenBank/DDBJ whole genome shotgun (WGS) entry which is preliminary data.</text>
</comment>
<feature type="region of interest" description="Disordered" evidence="2">
    <location>
        <begin position="779"/>
        <end position="804"/>
    </location>
</feature>
<dbReference type="PANTHER" id="PTHR46401:SF2">
    <property type="entry name" value="GLYCOSYLTRANSFERASE WBBK-RELATED"/>
    <property type="match status" value="1"/>
</dbReference>
<feature type="domain" description="Spore protein YkvP/CgeB glycosyl transferase-like" evidence="4">
    <location>
        <begin position="246"/>
        <end position="371"/>
    </location>
</feature>
<dbReference type="SUPFAM" id="SSF53756">
    <property type="entry name" value="UDP-Glycosyltransferase/glycogen phosphorylase"/>
    <property type="match status" value="2"/>
</dbReference>
<feature type="domain" description="Glycosyltransferase subfamily 4-like N-terminal" evidence="3">
    <location>
        <begin position="20"/>
        <end position="209"/>
    </location>
</feature>
<gene>
    <name evidence="5" type="ORF">AOPFMNJM_1767</name>
</gene>
<accession>A0ABQ4SVF4</accession>
<reference evidence="5" key="1">
    <citation type="journal article" date="2021" name="Front. Microbiol.">
        <title>Comprehensive Comparative Genomics and Phenotyping of Methylobacterium Species.</title>
        <authorList>
            <person name="Alessa O."/>
            <person name="Ogura Y."/>
            <person name="Fujitani Y."/>
            <person name="Takami H."/>
            <person name="Hayashi T."/>
            <person name="Sahin N."/>
            <person name="Tani A."/>
        </authorList>
    </citation>
    <scope>NUCLEOTIDE SEQUENCE</scope>
    <source>
        <strain evidence="5">LMG 23639</strain>
    </source>
</reference>
<evidence type="ECO:0000313" key="5">
    <source>
        <dbReference type="EMBL" id="GJE06448.1"/>
    </source>
</evidence>
<dbReference type="PANTHER" id="PTHR46401">
    <property type="entry name" value="GLYCOSYLTRANSFERASE WBBK-RELATED"/>
    <property type="match status" value="1"/>
</dbReference>
<proteinExistence type="predicted"/>
<evidence type="ECO:0000256" key="2">
    <source>
        <dbReference type="SAM" id="MobiDB-lite"/>
    </source>
</evidence>
<evidence type="ECO:0000313" key="6">
    <source>
        <dbReference type="Proteomes" id="UP001055102"/>
    </source>
</evidence>
<dbReference type="InterPro" id="IPR055259">
    <property type="entry name" value="YkvP/CgeB_Glyco_trans-like"/>
</dbReference>
<keyword evidence="1" id="KW-0808">Transferase</keyword>
<evidence type="ECO:0000256" key="1">
    <source>
        <dbReference type="ARBA" id="ARBA00022679"/>
    </source>
</evidence>
<evidence type="ECO:0000259" key="3">
    <source>
        <dbReference type="Pfam" id="PF13439"/>
    </source>
</evidence>
<sequence length="938" mass="96875">MSRDLLVLSYFPAVWPPRSGGEARLGHLYRALGADWSVTLLSASDAGGAFAEVRHTERFRELRVPKDAVWERAAARLARSGLAGDRAGLAFALAAADPEWGLRRMARDLAARAGLVVHESPFSEPLLAGLEGVREVYGAHNHEASLVGETATGAGAGEAWLRVWRLERRLARRAEVVLAPSFEDLERMRLLYGVEAHRLYEIPNGFDPEAAAAVAARRPPRPEERPLLAFLGSAHPPNVEAAASLATLAAEMPEADVVIAGGVSSAIPEGPPNLIRAGLLDPAAKADLLARASLFLDPVATGSGTSLKALEVAACGLPCLATPFAVRGLDLHDGVHLTLRERGPGFVAALRGLLADPGRAERMAEAARRAVAPMAWGLVARDLGRALAQAVDGRLGPHAPGRAPLVVALNDYPVAGRETGGAVRIRETLSRLDADTVLVTFADRPRIDRLGPRLLQIGLPKTPGHAAFERDLAALSGLTAEDVAAALFCADNPALSGLVADLAQEAGAAVFEHCYMAPLAATLLTVRPDLPVVYSAHNVEAALKRGSEGVAALVGGIAEGLERRLAALSERVVACSPEDAATFRAWGARTLLVGHGATIPDGEPAPPEGPPVLGFLGSGHGPNREAAAFIARVLAPSLPEMRFEILGEAGDGLGEPLPGNLRLLGALPAGEKARALSGWSLALNPVETGGGANLKLADYLAHGLPVLATPFGGRGFPIEAEGLGRIAPRESLARLAQHLLADPAGLAATARRARAFARTHLDWDRLTVPYRAEIGAMLARPGPPRGQGDGAVPTDPSPGQADADLSPGELAHLRATVGLVRPLVALSPAAGTVDPAALAVALAAAGSAAGLVVAEGEAARLLSAGPLGAPLALPAEAWIAECAALVVGGQDAGTDRLVALARMAGVPVVSLAEAGGLASETAIPELLRRLREGPAPQL</sequence>
<keyword evidence="6" id="KW-1185">Reference proteome</keyword>
<evidence type="ECO:0000259" key="4">
    <source>
        <dbReference type="Pfam" id="PF13524"/>
    </source>
</evidence>
<dbReference type="InterPro" id="IPR028098">
    <property type="entry name" value="Glyco_trans_4-like_N"/>
</dbReference>
<dbReference type="Pfam" id="PF13439">
    <property type="entry name" value="Glyco_transf_4"/>
    <property type="match status" value="1"/>
</dbReference>
<feature type="domain" description="Spore protein YkvP/CgeB glycosyl transferase-like" evidence="4">
    <location>
        <begin position="633"/>
        <end position="764"/>
    </location>
</feature>